<comment type="similarity">
    <text evidence="2">Belongs to the cytochrome ubiquinol oxidase subunit 2 family.</text>
</comment>
<evidence type="ECO:0000256" key="6">
    <source>
        <dbReference type="ARBA" id="ARBA00023136"/>
    </source>
</evidence>
<evidence type="ECO:0000313" key="9">
    <source>
        <dbReference type="Proteomes" id="UP000604243"/>
    </source>
</evidence>
<keyword evidence="3" id="KW-1003">Cell membrane</keyword>
<dbReference type="Pfam" id="PF02322">
    <property type="entry name" value="Cyt_bd_oxida_II"/>
    <property type="match status" value="1"/>
</dbReference>
<feature type="transmembrane region" description="Helical" evidence="7">
    <location>
        <begin position="197"/>
        <end position="216"/>
    </location>
</feature>
<evidence type="ECO:0000256" key="1">
    <source>
        <dbReference type="ARBA" id="ARBA00004651"/>
    </source>
</evidence>
<dbReference type="NCBIfam" id="TIGR00203">
    <property type="entry name" value="cydB"/>
    <property type="match status" value="1"/>
</dbReference>
<dbReference type="PIRSF" id="PIRSF000267">
    <property type="entry name" value="Cyt_oxidse_sub2"/>
    <property type="match status" value="1"/>
</dbReference>
<gene>
    <name evidence="8" type="ORF">GCM10010082_20840</name>
</gene>
<reference evidence="9" key="1">
    <citation type="journal article" date="2019" name="Int. J. Syst. Evol. Microbiol.">
        <title>The Global Catalogue of Microorganisms (GCM) 10K type strain sequencing project: providing services to taxonomists for standard genome sequencing and annotation.</title>
        <authorList>
            <consortium name="The Broad Institute Genomics Platform"/>
            <consortium name="The Broad Institute Genome Sequencing Center for Infectious Disease"/>
            <person name="Wu L."/>
            <person name="Ma J."/>
        </authorList>
    </citation>
    <scope>NUCLEOTIDE SEQUENCE [LARGE SCALE GENOMIC DNA]</scope>
    <source>
        <strain evidence="9">KCTC 42082</strain>
    </source>
</reference>
<evidence type="ECO:0000256" key="7">
    <source>
        <dbReference type="SAM" id="Phobius"/>
    </source>
</evidence>
<keyword evidence="9" id="KW-1185">Reference proteome</keyword>
<feature type="transmembrane region" description="Helical" evidence="7">
    <location>
        <begin position="236"/>
        <end position="255"/>
    </location>
</feature>
<protein>
    <submittedName>
        <fullName evidence="8">Ubiquinol oxidase subunit II, cyanide insensitive</fullName>
    </submittedName>
</protein>
<name>A0ABQ3FJY0_9GAMM</name>
<comment type="caution">
    <text evidence="8">The sequence shown here is derived from an EMBL/GenBank/DDBJ whole genome shotgun (WGS) entry which is preliminary data.</text>
</comment>
<keyword evidence="4 7" id="KW-0812">Transmembrane</keyword>
<feature type="transmembrane region" description="Helical" evidence="7">
    <location>
        <begin position="12"/>
        <end position="42"/>
    </location>
</feature>
<evidence type="ECO:0000313" key="8">
    <source>
        <dbReference type="EMBL" id="GHC27520.1"/>
    </source>
</evidence>
<sequence length="339" mass="37721">MGDMGMTIDLPVIWYLLIGFAVAMYVMMDGFSLGVGILFPFVRGDEQRDVMMNTVAPVWDGNQTWMILGGAGLYGAFPLAYAVILPAMYLPLILMLLALIFRGIAFEFRFKSNRSRKWFDLAFSGGAMVATFSQGVVLGGIINGLAVSERAYQGGSFDWFSPFALFTGLALMAGYALLGAGWLIMKTEGDLQKRFYQFSRPLTLLLVASMIIISVWTPLSNGRIAERWFTFPNIVWFAPVPILVALLSWSIWHGVTHGHERRLFFKVLGLFFLGLSGLVISFFPLIIPPDITLWDASSARASQTFLIVGYVVLVPLVLAYTAYSYYVFRGKVRAGEGYH</sequence>
<evidence type="ECO:0000256" key="2">
    <source>
        <dbReference type="ARBA" id="ARBA00007543"/>
    </source>
</evidence>
<organism evidence="8 9">
    <name type="scientific">Kushneria pakistanensis</name>
    <dbReference type="NCBI Taxonomy" id="1508770"/>
    <lineage>
        <taxon>Bacteria</taxon>
        <taxon>Pseudomonadati</taxon>
        <taxon>Pseudomonadota</taxon>
        <taxon>Gammaproteobacteria</taxon>
        <taxon>Oceanospirillales</taxon>
        <taxon>Halomonadaceae</taxon>
        <taxon>Kushneria</taxon>
    </lineage>
</organism>
<keyword evidence="6 7" id="KW-0472">Membrane</keyword>
<dbReference type="PANTHER" id="PTHR43141:SF4">
    <property type="entry name" value="CYTOCHROME BD2 SUBUNIT II"/>
    <property type="match status" value="1"/>
</dbReference>
<dbReference type="InterPro" id="IPR003317">
    <property type="entry name" value="Cyt-d_oxidase_su2"/>
</dbReference>
<dbReference type="PANTHER" id="PTHR43141">
    <property type="entry name" value="CYTOCHROME BD2 SUBUNIT II"/>
    <property type="match status" value="1"/>
</dbReference>
<feature type="transmembrane region" description="Helical" evidence="7">
    <location>
        <begin position="118"/>
        <end position="142"/>
    </location>
</feature>
<comment type="subcellular location">
    <subcellularLocation>
        <location evidence="1">Cell membrane</location>
        <topology evidence="1">Multi-pass membrane protein</topology>
    </subcellularLocation>
</comment>
<evidence type="ECO:0000256" key="5">
    <source>
        <dbReference type="ARBA" id="ARBA00022989"/>
    </source>
</evidence>
<dbReference type="Proteomes" id="UP000604243">
    <property type="component" value="Unassembled WGS sequence"/>
</dbReference>
<feature type="transmembrane region" description="Helical" evidence="7">
    <location>
        <begin position="307"/>
        <end position="328"/>
    </location>
</feature>
<proteinExistence type="inferred from homology"/>
<accession>A0ABQ3FJY0</accession>
<feature type="transmembrane region" description="Helical" evidence="7">
    <location>
        <begin position="162"/>
        <end position="185"/>
    </location>
</feature>
<evidence type="ECO:0000256" key="3">
    <source>
        <dbReference type="ARBA" id="ARBA00022475"/>
    </source>
</evidence>
<evidence type="ECO:0000256" key="4">
    <source>
        <dbReference type="ARBA" id="ARBA00022692"/>
    </source>
</evidence>
<feature type="transmembrane region" description="Helical" evidence="7">
    <location>
        <begin position="267"/>
        <end position="287"/>
    </location>
</feature>
<feature type="transmembrane region" description="Helical" evidence="7">
    <location>
        <begin position="87"/>
        <end position="106"/>
    </location>
</feature>
<dbReference type="EMBL" id="BMZM01000003">
    <property type="protein sequence ID" value="GHC27520.1"/>
    <property type="molecule type" value="Genomic_DNA"/>
</dbReference>
<keyword evidence="5 7" id="KW-1133">Transmembrane helix</keyword>